<dbReference type="Gene3D" id="3.30.9.30">
    <property type="match status" value="1"/>
</dbReference>
<dbReference type="SUPFAM" id="SSF54373">
    <property type="entry name" value="FAD-linked reductases, C-terminal domain"/>
    <property type="match status" value="1"/>
</dbReference>
<comment type="caution">
    <text evidence="2">The sequence shown here is derived from an EMBL/GenBank/DDBJ whole genome shotgun (WGS) entry which is preliminary data.</text>
</comment>
<dbReference type="PANTHER" id="PTHR47469:SF2">
    <property type="entry name" value="OS06G0597600 PROTEIN"/>
    <property type="match status" value="1"/>
</dbReference>
<gene>
    <name evidence="2" type="ORF">CLG96_18295</name>
</gene>
<dbReference type="InterPro" id="IPR053212">
    <property type="entry name" value="DHP_3-monooxygenase"/>
</dbReference>
<dbReference type="AlphaFoldDB" id="A0A2T5FTV2"/>
<reference evidence="2 3" key="1">
    <citation type="submission" date="2017-09" db="EMBL/GenBank/DDBJ databases">
        <title>Sphingomonas panjinensis sp.nov., isolated from oil-contaminated soil.</title>
        <authorList>
            <person name="Wang L."/>
            <person name="Chen L."/>
        </authorList>
    </citation>
    <scope>NUCLEOTIDE SEQUENCE [LARGE SCALE GENOMIC DNA]</scope>
    <source>
        <strain evidence="2 3">FW-11</strain>
    </source>
</reference>
<dbReference type="OrthoDB" id="5499180at2"/>
<dbReference type="InterPro" id="IPR054707">
    <property type="entry name" value="DhpH_subs-bd"/>
</dbReference>
<proteinExistence type="predicted"/>
<protein>
    <submittedName>
        <fullName evidence="2">2-polyprenyl-6-methoxyphenol hydroxylase</fullName>
    </submittedName>
</protein>
<dbReference type="Gene3D" id="3.50.50.60">
    <property type="entry name" value="FAD/NAD(P)-binding domain"/>
    <property type="match status" value="1"/>
</dbReference>
<organism evidence="2 3">
    <name type="scientific">Sphingomonas oleivorans</name>
    <dbReference type="NCBI Taxonomy" id="1735121"/>
    <lineage>
        <taxon>Bacteria</taxon>
        <taxon>Pseudomonadati</taxon>
        <taxon>Pseudomonadota</taxon>
        <taxon>Alphaproteobacteria</taxon>
        <taxon>Sphingomonadales</taxon>
        <taxon>Sphingomonadaceae</taxon>
        <taxon>Sphingomonas</taxon>
    </lineage>
</organism>
<evidence type="ECO:0000313" key="3">
    <source>
        <dbReference type="Proteomes" id="UP000244162"/>
    </source>
</evidence>
<evidence type="ECO:0000259" key="1">
    <source>
        <dbReference type="Pfam" id="PF22607"/>
    </source>
</evidence>
<dbReference type="NCBIfam" id="NF005566">
    <property type="entry name" value="PRK07236.1"/>
    <property type="match status" value="1"/>
</dbReference>
<sequence>MRVAIVGGSLGGLFAAALLRRRGHEVQVFERSRSGLEGRGAGLVGQREIFAILRAIGCEHVAHVGVVARERIILDRSGAVIERHSTPQMQISWDHLYRSFREQLGEGEYRAGRAVLAVGQDADRAWLRLDDDGIDDADLVIGADGVGSVVRPAVTGQADEARFAGYVAWRGLLPEAHLPPHAAELLLDRFAFYYMPRSHVLGYVVAGPHGEMEPGQRRYNWVWYRPTDDLPSVLTDRHDKPQRFSLAPGMVPDAARDAMLAAARDFLPDVFADAIAAAATPFIQAIFDYEAPRMANGRIALLGDAAFVVRPHTAMGVAKAAGDSLALVEALGKLPLESALPHYEGARMPLNRAVAAYGRRLGASLSFSGRERGRGPAAAE</sequence>
<keyword evidence="3" id="KW-1185">Reference proteome</keyword>
<dbReference type="InterPro" id="IPR036188">
    <property type="entry name" value="FAD/NAD-bd_sf"/>
</dbReference>
<accession>A0A2T5FTV2</accession>
<dbReference type="PRINTS" id="PR00420">
    <property type="entry name" value="RNGMNOXGNASE"/>
</dbReference>
<dbReference type="EMBL" id="NWBU01000018">
    <property type="protein sequence ID" value="PTQ07482.1"/>
    <property type="molecule type" value="Genomic_DNA"/>
</dbReference>
<feature type="domain" description="2,6-dihydroxypyridine 3-monooxygenase substrate binding" evidence="1">
    <location>
        <begin position="163"/>
        <end position="288"/>
    </location>
</feature>
<name>A0A2T5FTV2_9SPHN</name>
<dbReference type="Proteomes" id="UP000244162">
    <property type="component" value="Unassembled WGS sequence"/>
</dbReference>
<dbReference type="SUPFAM" id="SSF51905">
    <property type="entry name" value="FAD/NAD(P)-binding domain"/>
    <property type="match status" value="1"/>
</dbReference>
<dbReference type="Pfam" id="PF22607">
    <property type="entry name" value="FAD_binding-like"/>
    <property type="match status" value="1"/>
</dbReference>
<dbReference type="Pfam" id="PF13450">
    <property type="entry name" value="NAD_binding_8"/>
    <property type="match status" value="1"/>
</dbReference>
<dbReference type="RefSeq" id="WP_107970266.1">
    <property type="nucleotide sequence ID" value="NZ_NWBU01000018.1"/>
</dbReference>
<evidence type="ECO:0000313" key="2">
    <source>
        <dbReference type="EMBL" id="PTQ07482.1"/>
    </source>
</evidence>
<dbReference type="PANTHER" id="PTHR47469">
    <property type="entry name" value="MONOOXYGENASE-LIKE"/>
    <property type="match status" value="1"/>
</dbReference>